<keyword evidence="1" id="KW-0812">Transmembrane</keyword>
<dbReference type="Gene3D" id="3.90.25.10">
    <property type="entry name" value="UDP-galactose 4-epimerase, domain 1"/>
    <property type="match status" value="1"/>
</dbReference>
<feature type="transmembrane region" description="Helical" evidence="1">
    <location>
        <begin position="6"/>
        <end position="29"/>
    </location>
</feature>
<protein>
    <recommendedName>
        <fullName evidence="3">NmrA-like domain-containing protein</fullName>
    </recommendedName>
</protein>
<dbReference type="PANTHER" id="PTHR43162">
    <property type="match status" value="1"/>
</dbReference>
<dbReference type="SUPFAM" id="SSF51735">
    <property type="entry name" value="NAD(P)-binding Rossmann-fold domains"/>
    <property type="match status" value="1"/>
</dbReference>
<reference evidence="2" key="1">
    <citation type="submission" date="2021-01" db="EMBL/GenBank/DDBJ databases">
        <authorList>
            <person name="Corre E."/>
            <person name="Pelletier E."/>
            <person name="Niang G."/>
            <person name="Scheremetjew M."/>
            <person name="Finn R."/>
            <person name="Kale V."/>
            <person name="Holt S."/>
            <person name="Cochrane G."/>
            <person name="Meng A."/>
            <person name="Brown T."/>
            <person name="Cohen L."/>
        </authorList>
    </citation>
    <scope>NUCLEOTIDE SEQUENCE</scope>
    <source>
        <strain evidence="2">CCCM811</strain>
    </source>
</reference>
<organism evidence="2">
    <name type="scientific">Lotharella globosa</name>
    <dbReference type="NCBI Taxonomy" id="91324"/>
    <lineage>
        <taxon>Eukaryota</taxon>
        <taxon>Sar</taxon>
        <taxon>Rhizaria</taxon>
        <taxon>Cercozoa</taxon>
        <taxon>Chlorarachniophyceae</taxon>
        <taxon>Lotharella</taxon>
    </lineage>
</organism>
<dbReference type="EMBL" id="HBIV01005021">
    <property type="protein sequence ID" value="CAE0649264.1"/>
    <property type="molecule type" value="Transcribed_RNA"/>
</dbReference>
<evidence type="ECO:0008006" key="3">
    <source>
        <dbReference type="Google" id="ProtNLM"/>
    </source>
</evidence>
<dbReference type="InterPro" id="IPR036291">
    <property type="entry name" value="NAD(P)-bd_dom_sf"/>
</dbReference>
<evidence type="ECO:0000256" key="1">
    <source>
        <dbReference type="SAM" id="Phobius"/>
    </source>
</evidence>
<dbReference type="Gene3D" id="3.40.50.720">
    <property type="entry name" value="NAD(P)-binding Rossmann-like Domain"/>
    <property type="match status" value="1"/>
</dbReference>
<gene>
    <name evidence="2" type="ORF">LGLO00237_LOCUS3557</name>
</gene>
<evidence type="ECO:0000313" key="2">
    <source>
        <dbReference type="EMBL" id="CAE0649264.1"/>
    </source>
</evidence>
<dbReference type="AlphaFoldDB" id="A0A7S3YEJ1"/>
<proteinExistence type="predicted"/>
<accession>A0A7S3YEJ1</accession>
<dbReference type="PANTHER" id="PTHR43162:SF1">
    <property type="entry name" value="PRESTALK A DIFFERENTIATION PROTEIN A"/>
    <property type="match status" value="1"/>
</dbReference>
<keyword evidence="1" id="KW-0472">Membrane</keyword>
<dbReference type="InterPro" id="IPR051604">
    <property type="entry name" value="Ergot_Alk_Oxidoreductase"/>
</dbReference>
<keyword evidence="1" id="KW-1133">Transmembrane helix</keyword>
<sequence length="356" mass="39983">MPTERPSGIVVTVIGATGGSGVPVCLFLLGKEMQALSPVACLRAVTRNPTGDRAAILRQRVELTCGKEAASKLKFCKADFSNRAALETAIDGSDFLYLCSPNYRHQLAFECSLIDIAAKCRVKRVVKMSVLKVFTGLDKKAHGVYHHRIHEYAVTKHPELKLVTLGCPYFLQNIPMYFGYGIVTKGEFRHVLQNEDMRWIDLNDAARTVAGLLTCDSETFERFNHRHIDLVGPDNGGMNVEKVCTLLTKYGMPTKNVQLTLDEWKKELQLGGLPDGQITNIIDFHSMLRDDTKIGQRIKFFKNHQDRMKPTYDAEPDLARLPFSYKGTESSVEDYIKNEGVLLLKQLRSVLQRSSS</sequence>
<name>A0A7S3YEJ1_9EUKA</name>